<feature type="compositionally biased region" description="Basic and acidic residues" evidence="1">
    <location>
        <begin position="187"/>
        <end position="204"/>
    </location>
</feature>
<feature type="region of interest" description="Disordered" evidence="1">
    <location>
        <begin position="1"/>
        <end position="92"/>
    </location>
</feature>
<feature type="compositionally biased region" description="Acidic residues" evidence="1">
    <location>
        <begin position="37"/>
        <end position="49"/>
    </location>
</feature>
<feature type="region of interest" description="Disordered" evidence="1">
    <location>
        <begin position="161"/>
        <end position="229"/>
    </location>
</feature>
<evidence type="ECO:0000313" key="2">
    <source>
        <dbReference type="EMBL" id="CAK6949382.1"/>
    </source>
</evidence>
<evidence type="ECO:0000256" key="1">
    <source>
        <dbReference type="SAM" id="MobiDB-lite"/>
    </source>
</evidence>
<feature type="compositionally biased region" description="Low complexity" evidence="1">
    <location>
        <begin position="167"/>
        <end position="186"/>
    </location>
</feature>
<accession>A0AAV1MRP8</accession>
<feature type="compositionally biased region" description="Polar residues" evidence="1">
    <location>
        <begin position="1"/>
        <end position="19"/>
    </location>
</feature>
<gene>
    <name evidence="2" type="ORF">FSCOSCO3_A006248</name>
</gene>
<evidence type="ECO:0000313" key="3">
    <source>
        <dbReference type="Proteomes" id="UP001314229"/>
    </source>
</evidence>
<sequence>MRRGQRASNSSESEGNQRPQSKDKLSIEQPSTHGCLSDEDLSSDSDVEAESLMKRSQRFSSSFSFGEDQQLQSKDEDREEELSPNTSNGVPVTELVEVELAEECMQPEKLDTFCGKNQTPRSNLFRPQELWLAMTRCLSLRWPPCLPINRQSNRKLAFQVDHDQSADTKSSASSESTNESSSSTFPSEERNVRLVEHEREEVKSRGVKSGPPPLRGISHSSPRVPRARQTSDSMLASMILDKEMFLKIELVDAGEERDDLRYRAEWKLSERTKELAEGVWLSRSQKMMD</sequence>
<dbReference type="Proteomes" id="UP001314229">
    <property type="component" value="Unassembled WGS sequence"/>
</dbReference>
<protein>
    <submittedName>
        <fullName evidence="2">Dystrobrevin binding protein 1b isoform X1</fullName>
    </submittedName>
</protein>
<comment type="caution">
    <text evidence="2">The sequence shown here is derived from an EMBL/GenBank/DDBJ whole genome shotgun (WGS) entry which is preliminary data.</text>
</comment>
<keyword evidence="3" id="KW-1185">Reference proteome</keyword>
<dbReference type="AlphaFoldDB" id="A0AAV1MRP8"/>
<reference evidence="2 3" key="1">
    <citation type="submission" date="2024-01" db="EMBL/GenBank/DDBJ databases">
        <authorList>
            <person name="Alioto T."/>
            <person name="Alioto T."/>
            <person name="Gomez Garrido J."/>
        </authorList>
    </citation>
    <scope>NUCLEOTIDE SEQUENCE [LARGE SCALE GENOMIC DNA]</scope>
</reference>
<organism evidence="2 3">
    <name type="scientific">Scomber scombrus</name>
    <name type="common">Atlantic mackerel</name>
    <name type="synonym">Scomber vernalis</name>
    <dbReference type="NCBI Taxonomy" id="13677"/>
    <lineage>
        <taxon>Eukaryota</taxon>
        <taxon>Metazoa</taxon>
        <taxon>Chordata</taxon>
        <taxon>Craniata</taxon>
        <taxon>Vertebrata</taxon>
        <taxon>Euteleostomi</taxon>
        <taxon>Actinopterygii</taxon>
        <taxon>Neopterygii</taxon>
        <taxon>Teleostei</taxon>
        <taxon>Neoteleostei</taxon>
        <taxon>Acanthomorphata</taxon>
        <taxon>Pelagiaria</taxon>
        <taxon>Scombriformes</taxon>
        <taxon>Scombridae</taxon>
        <taxon>Scomber</taxon>
    </lineage>
</organism>
<proteinExistence type="predicted"/>
<name>A0AAV1MRP8_SCOSC</name>
<dbReference type="EMBL" id="CAWUFR010000001">
    <property type="protein sequence ID" value="CAK6949382.1"/>
    <property type="molecule type" value="Genomic_DNA"/>
</dbReference>